<protein>
    <recommendedName>
        <fullName evidence="3">DUF4283 domain-containing protein</fullName>
    </recommendedName>
</protein>
<organism evidence="2">
    <name type="scientific">Sesamum calycinum</name>
    <dbReference type="NCBI Taxonomy" id="2727403"/>
    <lineage>
        <taxon>Eukaryota</taxon>
        <taxon>Viridiplantae</taxon>
        <taxon>Streptophyta</taxon>
        <taxon>Embryophyta</taxon>
        <taxon>Tracheophyta</taxon>
        <taxon>Spermatophyta</taxon>
        <taxon>Magnoliopsida</taxon>
        <taxon>eudicotyledons</taxon>
        <taxon>Gunneridae</taxon>
        <taxon>Pentapetalae</taxon>
        <taxon>asterids</taxon>
        <taxon>lamiids</taxon>
        <taxon>Lamiales</taxon>
        <taxon>Pedaliaceae</taxon>
        <taxon>Sesamum</taxon>
    </lineage>
</organism>
<comment type="caution">
    <text evidence="2">The sequence shown here is derived from an EMBL/GenBank/DDBJ whole genome shotgun (WGS) entry which is preliminary data.</text>
</comment>
<reference evidence="2" key="1">
    <citation type="submission" date="2020-06" db="EMBL/GenBank/DDBJ databases">
        <authorList>
            <person name="Li T."/>
            <person name="Hu X."/>
            <person name="Zhang T."/>
            <person name="Song X."/>
            <person name="Zhang H."/>
            <person name="Dai N."/>
            <person name="Sheng W."/>
            <person name="Hou X."/>
            <person name="Wei L."/>
        </authorList>
    </citation>
    <scope>NUCLEOTIDE SEQUENCE</scope>
    <source>
        <strain evidence="2">KEN8</strain>
        <tissue evidence="2">Leaf</tissue>
    </source>
</reference>
<dbReference type="PANTHER" id="PTHR31286">
    <property type="entry name" value="GLYCINE-RICH CELL WALL STRUCTURAL PROTEIN 1.8-LIKE"/>
    <property type="match status" value="1"/>
</dbReference>
<dbReference type="EMBL" id="JACGWM010000011">
    <property type="protein sequence ID" value="KAL0342674.1"/>
    <property type="molecule type" value="Genomic_DNA"/>
</dbReference>
<dbReference type="InterPro" id="IPR040256">
    <property type="entry name" value="At4g02000-like"/>
</dbReference>
<dbReference type="AlphaFoldDB" id="A0AAW2NGL5"/>
<gene>
    <name evidence="2" type="ORF">Scaly_1930000</name>
</gene>
<sequence>MANDGDDGDVDDGDHGAVSDAPATNPTAANADPMDEKIKNDFNFMEFFQLAMRVLDDGDSESMAALLDLKRRWMEKFGGDAPLGGAGVDHADSVPYDPRPAPIVTRPARRFPRLPNSEQAALILQVALPATTITAMDGLITPILNHGPLAPHPSPLAAPSSIELKVSEPPPSGSKVLSPRPTTPSTATAVIGLALPTIVTAPAKLPTPEILIGNVPLKPYSDFKLADDKIAATFHNSSRKTLNYIPPSVQNGEVLVRPTIDMIPEGSNRWNTTAVGYFLGKKPYFHYLNEFWRMEEVIERGPWLFHGQPIVLQKWELGMVLRKLKHTEVPVWIKLRHLPMELWTMDGLSTVASGIGRALPDAITQACTRLDFARVCVMLNVSSKLPKHIVIMMPNEHRGESACKPAVSIYVRKNVVPTPAPESMKGDQVSAAPDRDGVHPVAEVDMVSEELSAHRRDKGKQIVLYNAFDILRGTDDDAEGSIRGPTHAAPRMFPHVEYSDMECSGPE</sequence>
<proteinExistence type="predicted"/>
<accession>A0AAW2NGL5</accession>
<reference evidence="2" key="2">
    <citation type="journal article" date="2024" name="Plant">
        <title>Genomic evolution and insights into agronomic trait innovations of Sesamum species.</title>
        <authorList>
            <person name="Miao H."/>
            <person name="Wang L."/>
            <person name="Qu L."/>
            <person name="Liu H."/>
            <person name="Sun Y."/>
            <person name="Le M."/>
            <person name="Wang Q."/>
            <person name="Wei S."/>
            <person name="Zheng Y."/>
            <person name="Lin W."/>
            <person name="Duan Y."/>
            <person name="Cao H."/>
            <person name="Xiong S."/>
            <person name="Wang X."/>
            <person name="Wei L."/>
            <person name="Li C."/>
            <person name="Ma Q."/>
            <person name="Ju M."/>
            <person name="Zhao R."/>
            <person name="Li G."/>
            <person name="Mu C."/>
            <person name="Tian Q."/>
            <person name="Mei H."/>
            <person name="Zhang T."/>
            <person name="Gao T."/>
            <person name="Zhang H."/>
        </authorList>
    </citation>
    <scope>NUCLEOTIDE SEQUENCE</scope>
    <source>
        <strain evidence="2">KEN8</strain>
    </source>
</reference>
<evidence type="ECO:0000256" key="1">
    <source>
        <dbReference type="SAM" id="MobiDB-lite"/>
    </source>
</evidence>
<name>A0AAW2NGL5_9LAMI</name>
<feature type="compositionally biased region" description="Acidic residues" evidence="1">
    <location>
        <begin position="1"/>
        <end position="12"/>
    </location>
</feature>
<dbReference type="PANTHER" id="PTHR31286:SF180">
    <property type="entry name" value="OS10G0362600 PROTEIN"/>
    <property type="match status" value="1"/>
</dbReference>
<feature type="compositionally biased region" description="Low complexity" evidence="1">
    <location>
        <begin position="20"/>
        <end position="32"/>
    </location>
</feature>
<evidence type="ECO:0008006" key="3">
    <source>
        <dbReference type="Google" id="ProtNLM"/>
    </source>
</evidence>
<evidence type="ECO:0000313" key="2">
    <source>
        <dbReference type="EMBL" id="KAL0342674.1"/>
    </source>
</evidence>
<feature type="region of interest" description="Disordered" evidence="1">
    <location>
        <begin position="1"/>
        <end position="34"/>
    </location>
</feature>